<evidence type="ECO:0000256" key="1">
    <source>
        <dbReference type="ARBA" id="ARBA00022679"/>
    </source>
</evidence>
<evidence type="ECO:0000313" key="5">
    <source>
        <dbReference type="Proteomes" id="UP000006694"/>
    </source>
</evidence>
<organism evidence="4 5">
    <name type="scientific">Flavobacterium johnsoniae (strain ATCC 17061 / DSM 2064 / JCM 8514 / BCRC 14874 / CCUG 350202 / NBRC 14942 / NCIMB 11054 / UW101)</name>
    <name type="common">Cytophaga johnsonae</name>
    <dbReference type="NCBI Taxonomy" id="376686"/>
    <lineage>
        <taxon>Bacteria</taxon>
        <taxon>Pseudomonadati</taxon>
        <taxon>Bacteroidota</taxon>
        <taxon>Flavobacteriia</taxon>
        <taxon>Flavobacteriales</taxon>
        <taxon>Flavobacteriaceae</taxon>
        <taxon>Flavobacterium</taxon>
    </lineage>
</organism>
<dbReference type="eggNOG" id="COG1208">
    <property type="taxonomic scope" value="Bacteria"/>
</dbReference>
<dbReference type="InterPro" id="IPR029044">
    <property type="entry name" value="Nucleotide-diphossugar_trans"/>
</dbReference>
<dbReference type="PANTHER" id="PTHR43584">
    <property type="entry name" value="NUCLEOTIDYL TRANSFERASE"/>
    <property type="match status" value="1"/>
</dbReference>
<dbReference type="InterPro" id="IPR005835">
    <property type="entry name" value="NTP_transferase_dom"/>
</dbReference>
<evidence type="ECO:0000256" key="2">
    <source>
        <dbReference type="ARBA" id="ARBA00022695"/>
    </source>
</evidence>
<protein>
    <submittedName>
        <fullName evidence="4">Nucleotidyl transferase</fullName>
    </submittedName>
</protein>
<keyword evidence="2" id="KW-0548">Nucleotidyltransferase</keyword>
<gene>
    <name evidence="4" type="ordered locus">Fjoh_0347</name>
</gene>
<dbReference type="InterPro" id="IPR016873">
    <property type="entry name" value="Caps_polysacc_synth_BcbE_prd"/>
</dbReference>
<dbReference type="InterPro" id="IPR050065">
    <property type="entry name" value="GlmU-like"/>
</dbReference>
<proteinExistence type="predicted"/>
<dbReference type="EMBL" id="CP000685">
    <property type="protein sequence ID" value="ABQ03383.1"/>
    <property type="molecule type" value="Genomic_DNA"/>
</dbReference>
<dbReference type="SUPFAM" id="SSF53448">
    <property type="entry name" value="Nucleotide-diphospho-sugar transferases"/>
    <property type="match status" value="1"/>
</dbReference>
<accession>A5FN42</accession>
<dbReference type="KEGG" id="fjo:Fjoh_0347"/>
<sequence length="245" mass="27964">MINMSKINIVIPMAGLGSRFANVGYEKPKPFIDVDGKPMIVRVLDNLSYPDANYILIARKEHLEKEKELVVQIEKEYNAKFIGIDKLTEGTVCTVLYARKYINNELPLLIANSDQIVDISIPDFINDCFDRDLDGSILTFKDIELNPKWSFAKLNDDLVIEVKEKEAISEFATVGIYLFNKGAQFVDSAIDMIIENDRVNNEFYTCPVYNYLIKDGARIGIYDIEFSNMHGIGTPEDLEVYLKRL</sequence>
<name>A5FN42_FLAJ1</name>
<dbReference type="PIRSF" id="PIRSF028162">
    <property type="entry name" value="BcbE_prd"/>
    <property type="match status" value="1"/>
</dbReference>
<dbReference type="CDD" id="cd04183">
    <property type="entry name" value="GT2_BcE_like"/>
    <property type="match status" value="1"/>
</dbReference>
<dbReference type="PANTHER" id="PTHR43584:SF8">
    <property type="entry name" value="N-ACETYLMURAMATE ALPHA-1-PHOSPHATE URIDYLYLTRANSFERASE"/>
    <property type="match status" value="1"/>
</dbReference>
<dbReference type="GO" id="GO:0016779">
    <property type="term" value="F:nucleotidyltransferase activity"/>
    <property type="evidence" value="ECO:0007669"/>
    <property type="project" value="UniProtKB-KW"/>
</dbReference>
<dbReference type="Gene3D" id="3.90.550.10">
    <property type="entry name" value="Spore Coat Polysaccharide Biosynthesis Protein SpsA, Chain A"/>
    <property type="match status" value="1"/>
</dbReference>
<dbReference type="Proteomes" id="UP000006694">
    <property type="component" value="Chromosome"/>
</dbReference>
<feature type="domain" description="Nucleotidyl transferase" evidence="3">
    <location>
        <begin position="13"/>
        <end position="183"/>
    </location>
</feature>
<dbReference type="HOGENOM" id="CLU_065567_2_0_10"/>
<dbReference type="AlphaFoldDB" id="A5FN42"/>
<keyword evidence="5" id="KW-1185">Reference proteome</keyword>
<evidence type="ECO:0000313" key="4">
    <source>
        <dbReference type="EMBL" id="ABQ03383.1"/>
    </source>
</evidence>
<dbReference type="STRING" id="376686.Fjoh_0347"/>
<keyword evidence="1 4" id="KW-0808">Transferase</keyword>
<dbReference type="Pfam" id="PF00483">
    <property type="entry name" value="NTP_transferase"/>
    <property type="match status" value="1"/>
</dbReference>
<evidence type="ECO:0000259" key="3">
    <source>
        <dbReference type="Pfam" id="PF00483"/>
    </source>
</evidence>
<reference evidence="4 5" key="1">
    <citation type="journal article" date="2009" name="Appl. Environ. Microbiol.">
        <title>Novel features of the polysaccharide-digesting gliding bacterium Flavobacterium johnsoniae as revealed by genome sequence analysis.</title>
        <authorList>
            <person name="McBride M.J."/>
            <person name="Xie G."/>
            <person name="Martens E.C."/>
            <person name="Lapidus A."/>
            <person name="Henrissat B."/>
            <person name="Rhodes R.G."/>
            <person name="Goltsman E."/>
            <person name="Wang W."/>
            <person name="Xu J."/>
            <person name="Hunnicutt D.W."/>
            <person name="Staroscik A.M."/>
            <person name="Hoover T.R."/>
            <person name="Cheng Y.Q."/>
            <person name="Stein J.L."/>
        </authorList>
    </citation>
    <scope>NUCLEOTIDE SEQUENCE [LARGE SCALE GENOMIC DNA]</scope>
    <source>
        <strain evidence="5">ATCC 17061 / DSM 2064 / JCM 8514 / BCRC 14874 / CCUG 350202 / NBRC 14942 / NCIMB 11054 / UW101</strain>
    </source>
</reference>